<dbReference type="Proteomes" id="UP000277204">
    <property type="component" value="Unassembled WGS sequence"/>
</dbReference>
<protein>
    <submittedName>
        <fullName evidence="1">Uncharacterized protein</fullName>
    </submittedName>
</protein>
<gene>
    <name evidence="1" type="ORF">SMRZ_LOCUS16659</name>
</gene>
<accession>A0A183MKT4</accession>
<dbReference type="AlphaFoldDB" id="A0A183MKT4"/>
<name>A0A183MKT4_9TREM</name>
<evidence type="ECO:0000313" key="1">
    <source>
        <dbReference type="EMBL" id="VDP21615.1"/>
    </source>
</evidence>
<evidence type="ECO:0000313" key="2">
    <source>
        <dbReference type="Proteomes" id="UP000277204"/>
    </source>
</evidence>
<dbReference type="EMBL" id="UZAI01017190">
    <property type="protein sequence ID" value="VDP21615.1"/>
    <property type="molecule type" value="Genomic_DNA"/>
</dbReference>
<keyword evidence="2" id="KW-1185">Reference proteome</keyword>
<reference evidence="1 2" key="1">
    <citation type="submission" date="2018-11" db="EMBL/GenBank/DDBJ databases">
        <authorList>
            <consortium name="Pathogen Informatics"/>
        </authorList>
    </citation>
    <scope>NUCLEOTIDE SEQUENCE [LARGE SCALE GENOMIC DNA]</scope>
    <source>
        <strain evidence="1 2">Zambia</strain>
    </source>
</reference>
<organism evidence="1 2">
    <name type="scientific">Schistosoma margrebowiei</name>
    <dbReference type="NCBI Taxonomy" id="48269"/>
    <lineage>
        <taxon>Eukaryota</taxon>
        <taxon>Metazoa</taxon>
        <taxon>Spiralia</taxon>
        <taxon>Lophotrochozoa</taxon>
        <taxon>Platyhelminthes</taxon>
        <taxon>Trematoda</taxon>
        <taxon>Digenea</taxon>
        <taxon>Strigeidida</taxon>
        <taxon>Schistosomatoidea</taxon>
        <taxon>Schistosomatidae</taxon>
        <taxon>Schistosoma</taxon>
    </lineage>
</organism>
<proteinExistence type="predicted"/>
<sequence length="540" mass="61959">MKHVNVPMKKIQSIEKCTITDNETILDTDYCKVFIEQQNNQYNIQHKDDSIILFDYVLDKSKIDQNRNNELSTKLKENTTYKSSDQLLISFTTDDMHEPNDDDNNNNKMNSNNIISAIKSKTPPIKRRNTAFAIKAKSAKLKQPLNIFIPVNIRSHNKLSTAISKTNETDCIQLKKKVELTTLFEDEQSLKNQDITATTTTTTTTTTTNTTITTTTSTTTSSITTATTTNNNNTPSDNLSTLFYSSLSRSSSLNGINELMKRLSSSSNELYNHSDTIHNNNSPFEHLKNTEINNNSYLELSTNNDIDYVIHLLKYIQTFEYQLMNVINLARNTIDQNNHSINDDDDVLKLTNENLNNDDLLTGIGHIQMLINGNLTMLRKLCKVYLETNSNIKKQQSINYIPLKSDLEGYWNLILLQYRRFESQFPILINWISNDFRNELQILIKESLGDLSSCSSEFISSSYMNKECKKNSTKKTNIASYKKKFSGINKNSDKSIELHRTIQQRIYNARKQLLEKQKTIHEKHDLTLITNENDTGDNSK</sequence>